<gene>
    <name evidence="2" type="ORF">CXB45_03095</name>
</gene>
<protein>
    <submittedName>
        <fullName evidence="2">Uncharacterized protein</fullName>
    </submittedName>
</protein>
<sequence>MSIQARLRWVDLIAGVTYQPGQEIPATHPKLDWLLRHRIAVDTATTPAEPDPDPAPEDETPEVSAPRPRHTMKRPNKAAKLAAWQDYARSQGLDPKKMTREELIARFT</sequence>
<dbReference type="STRING" id="1121365.GCA_000375365_02205"/>
<evidence type="ECO:0000313" key="3">
    <source>
        <dbReference type="Proteomes" id="UP000233249"/>
    </source>
</evidence>
<evidence type="ECO:0000256" key="1">
    <source>
        <dbReference type="SAM" id="MobiDB-lite"/>
    </source>
</evidence>
<dbReference type="RefSeq" id="WP_101173147.1">
    <property type="nucleotide sequence ID" value="NZ_JAKRKB010000012.1"/>
</dbReference>
<organism evidence="2 3">
    <name type="scientific">Corynebacterium mastitidis</name>
    <dbReference type="NCBI Taxonomy" id="161890"/>
    <lineage>
        <taxon>Bacteria</taxon>
        <taxon>Bacillati</taxon>
        <taxon>Actinomycetota</taxon>
        <taxon>Actinomycetes</taxon>
        <taxon>Mycobacteriales</taxon>
        <taxon>Corynebacteriaceae</taxon>
        <taxon>Corynebacterium</taxon>
    </lineage>
</organism>
<reference evidence="2 3" key="1">
    <citation type="submission" date="2017-12" db="EMBL/GenBank/DDBJ databases">
        <title>Corynebacterium mastitidis 16-1433 Genome.</title>
        <authorList>
            <person name="Gulvik C.A."/>
        </authorList>
    </citation>
    <scope>NUCLEOTIDE SEQUENCE [LARGE SCALE GENOMIC DNA]</scope>
    <source>
        <strain evidence="2 3">16-1433</strain>
    </source>
</reference>
<evidence type="ECO:0000313" key="2">
    <source>
        <dbReference type="EMBL" id="PKF69145.1"/>
    </source>
</evidence>
<feature type="compositionally biased region" description="Acidic residues" evidence="1">
    <location>
        <begin position="50"/>
        <end position="61"/>
    </location>
</feature>
<proteinExistence type="predicted"/>
<name>A0A2N0X8W5_9CORY</name>
<accession>A0A2N0X8W5</accession>
<dbReference type="OrthoDB" id="10010901at2"/>
<comment type="caution">
    <text evidence="2">The sequence shown here is derived from an EMBL/GenBank/DDBJ whole genome shotgun (WGS) entry which is preliminary data.</text>
</comment>
<dbReference type="EMBL" id="PJAF01000006">
    <property type="protein sequence ID" value="PKF69145.1"/>
    <property type="molecule type" value="Genomic_DNA"/>
</dbReference>
<feature type="compositionally biased region" description="Basic residues" evidence="1">
    <location>
        <begin position="67"/>
        <end position="77"/>
    </location>
</feature>
<feature type="region of interest" description="Disordered" evidence="1">
    <location>
        <begin position="42"/>
        <end position="79"/>
    </location>
</feature>
<dbReference type="Proteomes" id="UP000233249">
    <property type="component" value="Unassembled WGS sequence"/>
</dbReference>
<dbReference type="AlphaFoldDB" id="A0A2N0X8W5"/>